<keyword evidence="1" id="KW-0472">Membrane</keyword>
<protein>
    <recommendedName>
        <fullName evidence="4">DUF998 domain-containing protein</fullName>
    </recommendedName>
</protein>
<feature type="transmembrane region" description="Helical" evidence="1">
    <location>
        <begin position="88"/>
        <end position="108"/>
    </location>
</feature>
<sequence length="216" mass="22645">MTTEELDAAPAVRGRWVLALALVGALVFTIGFVVELRCAVGSCPDPTVRRLFRLDALGALPRLFTTGLFLAVAVLAALAALRSAGRARWWWAGVVAGGAALTVAKAVSSHSALERDDGRLATLIGALLVTAIGLSLLRWAGRAWSVPGTTPIVVALGLYAAAAIGLDQITMAVARLHHPWVALAIATFVEEGGEAVTALVLLVVVSRWVPRRRSQS</sequence>
<dbReference type="AlphaFoldDB" id="I4ERF3"/>
<dbReference type="KEGG" id="mmar:MODMU_0509"/>
<feature type="transmembrane region" description="Helical" evidence="1">
    <location>
        <begin position="16"/>
        <end position="34"/>
    </location>
</feature>
<dbReference type="Proteomes" id="UP000006461">
    <property type="component" value="Chromosome"/>
</dbReference>
<organism evidence="2 3">
    <name type="scientific">Modestobacter italicus (strain DSM 44449 / CECT 9708 / BC 501)</name>
    <dbReference type="NCBI Taxonomy" id="2732864"/>
    <lineage>
        <taxon>Bacteria</taxon>
        <taxon>Bacillati</taxon>
        <taxon>Actinomycetota</taxon>
        <taxon>Actinomycetes</taxon>
        <taxon>Geodermatophilales</taxon>
        <taxon>Geodermatophilaceae</taxon>
        <taxon>Modestobacter</taxon>
    </lineage>
</organism>
<accession>I4ERF3</accession>
<feature type="transmembrane region" description="Helical" evidence="1">
    <location>
        <begin position="59"/>
        <end position="81"/>
    </location>
</feature>
<proteinExistence type="predicted"/>
<gene>
    <name evidence="2" type="ordered locus">MODMU_0509</name>
</gene>
<dbReference type="EMBL" id="FO203431">
    <property type="protein sequence ID" value="CCH85966.1"/>
    <property type="molecule type" value="Genomic_DNA"/>
</dbReference>
<keyword evidence="3" id="KW-1185">Reference proteome</keyword>
<evidence type="ECO:0008006" key="4">
    <source>
        <dbReference type="Google" id="ProtNLM"/>
    </source>
</evidence>
<evidence type="ECO:0000313" key="3">
    <source>
        <dbReference type="Proteomes" id="UP000006461"/>
    </source>
</evidence>
<evidence type="ECO:0000256" key="1">
    <source>
        <dbReference type="SAM" id="Phobius"/>
    </source>
</evidence>
<keyword evidence="1" id="KW-0812">Transmembrane</keyword>
<feature type="transmembrane region" description="Helical" evidence="1">
    <location>
        <begin position="152"/>
        <end position="174"/>
    </location>
</feature>
<feature type="transmembrane region" description="Helical" evidence="1">
    <location>
        <begin position="180"/>
        <end position="205"/>
    </location>
</feature>
<reference evidence="2 3" key="1">
    <citation type="journal article" date="2012" name="J. Bacteriol.">
        <title>Genome Sequence of Radiation-Resistant Modestobacter marinus Strain BC501, a Representative Actinobacterium That Thrives on Calcareous Stone Surfaces.</title>
        <authorList>
            <person name="Normand P."/>
            <person name="Gury J."/>
            <person name="Pujic P."/>
            <person name="Chouaia B."/>
            <person name="Crotti E."/>
            <person name="Brusetti L."/>
            <person name="Daffonchio D."/>
            <person name="Vacherie B."/>
            <person name="Barbe V."/>
            <person name="Medigue C."/>
            <person name="Calteau A."/>
            <person name="Ghodhbane-Gtari F."/>
            <person name="Essoussi I."/>
            <person name="Nouioui I."/>
            <person name="Abbassi-Ghozzi I."/>
            <person name="Gtari M."/>
        </authorList>
    </citation>
    <scope>NUCLEOTIDE SEQUENCE [LARGE SCALE GENOMIC DNA]</scope>
    <source>
        <strain evidence="3">BC 501</strain>
    </source>
</reference>
<evidence type="ECO:0000313" key="2">
    <source>
        <dbReference type="EMBL" id="CCH85966.1"/>
    </source>
</evidence>
<dbReference type="HOGENOM" id="CLU_1276435_0_0_11"/>
<keyword evidence="1" id="KW-1133">Transmembrane helix</keyword>
<dbReference type="OrthoDB" id="5191931at2"/>
<feature type="transmembrane region" description="Helical" evidence="1">
    <location>
        <begin position="120"/>
        <end position="140"/>
    </location>
</feature>
<name>I4ERF3_MODI5</name>